<keyword evidence="1" id="KW-0732">Signal</keyword>
<dbReference type="AlphaFoldDB" id="A0A2I0L6G3"/>
<feature type="signal peptide" evidence="1">
    <location>
        <begin position="1"/>
        <end position="25"/>
    </location>
</feature>
<dbReference type="EMBL" id="PGOL01000159">
    <property type="protein sequence ID" value="PKI75696.1"/>
    <property type="molecule type" value="Genomic_DNA"/>
</dbReference>
<keyword evidence="3" id="KW-1185">Reference proteome</keyword>
<sequence length="78" mass="8623">MPAFAILGLVVCLLPLIAPLAPLEGFCLFSLVHVSRPPGIDAWYSREHVDHLDELGFGPLINCNCLDSMLKKNSKEEF</sequence>
<evidence type="ECO:0000313" key="3">
    <source>
        <dbReference type="Proteomes" id="UP000233551"/>
    </source>
</evidence>
<evidence type="ECO:0000256" key="1">
    <source>
        <dbReference type="SAM" id="SignalP"/>
    </source>
</evidence>
<protein>
    <recommendedName>
        <fullName evidence="4">Secreted protein</fullName>
    </recommendedName>
</protein>
<feature type="chain" id="PRO_5014120905" description="Secreted protein" evidence="1">
    <location>
        <begin position="26"/>
        <end position="78"/>
    </location>
</feature>
<proteinExistence type="predicted"/>
<comment type="caution">
    <text evidence="2">The sequence shown here is derived from an EMBL/GenBank/DDBJ whole genome shotgun (WGS) entry which is preliminary data.</text>
</comment>
<evidence type="ECO:0008006" key="4">
    <source>
        <dbReference type="Google" id="ProtNLM"/>
    </source>
</evidence>
<organism evidence="2 3">
    <name type="scientific">Punica granatum</name>
    <name type="common">Pomegranate</name>
    <dbReference type="NCBI Taxonomy" id="22663"/>
    <lineage>
        <taxon>Eukaryota</taxon>
        <taxon>Viridiplantae</taxon>
        <taxon>Streptophyta</taxon>
        <taxon>Embryophyta</taxon>
        <taxon>Tracheophyta</taxon>
        <taxon>Spermatophyta</taxon>
        <taxon>Magnoliopsida</taxon>
        <taxon>eudicotyledons</taxon>
        <taxon>Gunneridae</taxon>
        <taxon>Pentapetalae</taxon>
        <taxon>rosids</taxon>
        <taxon>malvids</taxon>
        <taxon>Myrtales</taxon>
        <taxon>Lythraceae</taxon>
        <taxon>Punica</taxon>
    </lineage>
</organism>
<dbReference type="Proteomes" id="UP000233551">
    <property type="component" value="Unassembled WGS sequence"/>
</dbReference>
<accession>A0A2I0L6G3</accession>
<name>A0A2I0L6G3_PUNGR</name>
<evidence type="ECO:0000313" key="2">
    <source>
        <dbReference type="EMBL" id="PKI75696.1"/>
    </source>
</evidence>
<reference evidence="2 3" key="1">
    <citation type="submission" date="2017-11" db="EMBL/GenBank/DDBJ databases">
        <title>De-novo sequencing of pomegranate (Punica granatum L.) genome.</title>
        <authorList>
            <person name="Akparov Z."/>
            <person name="Amiraslanov A."/>
            <person name="Hajiyeva S."/>
            <person name="Abbasov M."/>
            <person name="Kaur K."/>
            <person name="Hamwieh A."/>
            <person name="Solovyev V."/>
            <person name="Salamov A."/>
            <person name="Braich B."/>
            <person name="Kosarev P."/>
            <person name="Mahmoud A."/>
            <person name="Hajiyev E."/>
            <person name="Babayeva S."/>
            <person name="Izzatullayeva V."/>
            <person name="Mammadov A."/>
            <person name="Mammadov A."/>
            <person name="Sharifova S."/>
            <person name="Ojaghi J."/>
            <person name="Eynullazada K."/>
            <person name="Bayramov B."/>
            <person name="Abdulazimova A."/>
            <person name="Shahmuradov I."/>
        </authorList>
    </citation>
    <scope>NUCLEOTIDE SEQUENCE [LARGE SCALE GENOMIC DNA]</scope>
    <source>
        <strain evidence="3">cv. AG2017</strain>
        <tissue evidence="2">Leaf</tissue>
    </source>
</reference>
<gene>
    <name evidence="2" type="ORF">CRG98_003956</name>
</gene>